<dbReference type="InterPro" id="IPR000212">
    <property type="entry name" value="DNA_helicase_UvrD/REP"/>
</dbReference>
<sequence length="761" mass="86082">MKNKTKKAEQERVNHVIQRIDSRLDDIVTQIESAHQETSRIEQDYGDNTKVNVFEVDDRMETNAAVQQQKQMVARAVENETILKNEQQQLTRLQTSPYFGRIDVAEDGDTDTLYIGTATFMDQNDFLVYDWRAPVASIYYNGTLGPVNYDTPTGQISAELLNKRQFTIQDGKITAMFDTNETVGDEMLQAVLGEQSDTAMQNIVATIQKEQNDIIRDTTSDLLVVQGVAGSGKTSAVLQRVAYLLYHSRSQLDADQMVLFSPNQLFANYISAVLPSLGEKNMRQATLAEFFAKRFSGLHVQTMFERFERDQISLPETTKTIRRFKESHEFLTAIDGYLKANRDTPFFVDIELNGEVFFSANTITRIYQQQPKNALAADKFLATKNALIKRLNQRIGIEIHQDWVQEAVTLLSDSELRDLLNGHHFESGDDEARFISRQVVADAFAPVYDAIYNDYFFDSYQEYGRFLTTIETPVDASIWQTMVESVMAGLEQHQLNLDDAAPILYLRDQLTGSGINRGIQYVFVDEMQDYSMAQLFYLHHAFPRAKLTFLGDAKQDVFTSHYQPSDFIHEIGDVFKGMHVRLIELNRSYRSTAPITNFGKALLDKSDHIQAFNRDGDKPQVITTNRDQAISTLAHLVDDLLTTQSTVAILTKDQAAANQLYATLHVDQPVTLLNLNDHQLKTGCLILPVYLAKGLEFDAVIGYDISADTYQSDADRDILYTLSSRALHSLSLVCIDQPSPLLVDLPSDLYTEIKSVTSPVQ</sequence>
<proteinExistence type="predicted"/>
<dbReference type="GO" id="GO:0003677">
    <property type="term" value="F:DNA binding"/>
    <property type="evidence" value="ECO:0007669"/>
    <property type="project" value="InterPro"/>
</dbReference>
<evidence type="ECO:0000256" key="2">
    <source>
        <dbReference type="ARBA" id="ARBA00022801"/>
    </source>
</evidence>
<feature type="domain" description="UvrD-like helicase ATP-binding" evidence="6">
    <location>
        <begin position="206"/>
        <end position="592"/>
    </location>
</feature>
<evidence type="ECO:0000256" key="3">
    <source>
        <dbReference type="ARBA" id="ARBA00022806"/>
    </source>
</evidence>
<dbReference type="PANTHER" id="PTHR11070">
    <property type="entry name" value="UVRD / RECB / PCRA DNA HELICASE FAMILY MEMBER"/>
    <property type="match status" value="1"/>
</dbReference>
<keyword evidence="4 5" id="KW-0067">ATP-binding</keyword>
<dbReference type="PROSITE" id="PS51198">
    <property type="entry name" value="UVRD_HELICASE_ATP_BIND"/>
    <property type="match status" value="1"/>
</dbReference>
<dbReference type="SUPFAM" id="SSF52540">
    <property type="entry name" value="P-loop containing nucleoside triphosphate hydrolases"/>
    <property type="match status" value="1"/>
</dbReference>
<evidence type="ECO:0000256" key="5">
    <source>
        <dbReference type="PROSITE-ProRule" id="PRU00560"/>
    </source>
</evidence>
<dbReference type="GO" id="GO:0005524">
    <property type="term" value="F:ATP binding"/>
    <property type="evidence" value="ECO:0007669"/>
    <property type="project" value="UniProtKB-UniRule"/>
</dbReference>
<dbReference type="GO" id="GO:0043138">
    <property type="term" value="F:3'-5' DNA helicase activity"/>
    <property type="evidence" value="ECO:0007669"/>
    <property type="project" value="TreeGrafter"/>
</dbReference>
<dbReference type="InterPro" id="IPR014016">
    <property type="entry name" value="UvrD-like_ATP-bd"/>
</dbReference>
<reference evidence="7 8" key="1">
    <citation type="journal article" date="2015" name="Genome Announc.">
        <title>Expanding the biotechnology potential of lactobacilli through comparative genomics of 213 strains and associated genera.</title>
        <authorList>
            <person name="Sun Z."/>
            <person name="Harris H.M."/>
            <person name="McCann A."/>
            <person name="Guo C."/>
            <person name="Argimon S."/>
            <person name="Zhang W."/>
            <person name="Yang X."/>
            <person name="Jeffery I.B."/>
            <person name="Cooney J.C."/>
            <person name="Kagawa T.F."/>
            <person name="Liu W."/>
            <person name="Song Y."/>
            <person name="Salvetti E."/>
            <person name="Wrobel A."/>
            <person name="Rasinkangas P."/>
            <person name="Parkhill J."/>
            <person name="Rea M.C."/>
            <person name="O'Sullivan O."/>
            <person name="Ritari J."/>
            <person name="Douillard F.P."/>
            <person name="Paul Ross R."/>
            <person name="Yang R."/>
            <person name="Briner A.E."/>
            <person name="Felis G.E."/>
            <person name="de Vos W.M."/>
            <person name="Barrangou R."/>
            <person name="Klaenhammer T.R."/>
            <person name="Caufield P.W."/>
            <person name="Cui Y."/>
            <person name="Zhang H."/>
            <person name="O'Toole P.W."/>
        </authorList>
    </citation>
    <scope>NUCLEOTIDE SEQUENCE [LARGE SCALE GENOMIC DNA]</scope>
    <source>
        <strain evidence="7 8">DSM 24301</strain>
    </source>
</reference>
<dbReference type="GO" id="GO:0005829">
    <property type="term" value="C:cytosol"/>
    <property type="evidence" value="ECO:0007669"/>
    <property type="project" value="TreeGrafter"/>
</dbReference>
<evidence type="ECO:0000313" key="7">
    <source>
        <dbReference type="EMBL" id="KRO18888.1"/>
    </source>
</evidence>
<dbReference type="InterPro" id="IPR048228">
    <property type="entry name" value="HelD_bacillota"/>
</dbReference>
<dbReference type="EMBL" id="JQCE01000001">
    <property type="protein sequence ID" value="KRO18888.1"/>
    <property type="molecule type" value="Genomic_DNA"/>
</dbReference>
<name>A0A0R2MZ01_9LACO</name>
<dbReference type="NCBIfam" id="NF041464">
    <property type="entry name" value="HelD_BACSU"/>
    <property type="match status" value="1"/>
</dbReference>
<accession>A0A0R2MZ01</accession>
<evidence type="ECO:0000256" key="1">
    <source>
        <dbReference type="ARBA" id="ARBA00022741"/>
    </source>
</evidence>
<dbReference type="InterPro" id="IPR027785">
    <property type="entry name" value="UvrD-like_helicase_C"/>
</dbReference>
<evidence type="ECO:0000259" key="6">
    <source>
        <dbReference type="PROSITE" id="PS51198"/>
    </source>
</evidence>
<dbReference type="Proteomes" id="UP000050969">
    <property type="component" value="Unassembled WGS sequence"/>
</dbReference>
<organism evidence="7 8">
    <name type="scientific">Lacticaseibacillus saniviri JCM 17471 = DSM 24301</name>
    <dbReference type="NCBI Taxonomy" id="1293598"/>
    <lineage>
        <taxon>Bacteria</taxon>
        <taxon>Bacillati</taxon>
        <taxon>Bacillota</taxon>
        <taxon>Bacilli</taxon>
        <taxon>Lactobacillales</taxon>
        <taxon>Lactobacillaceae</taxon>
        <taxon>Lacticaseibacillus</taxon>
    </lineage>
</organism>
<keyword evidence="1 5" id="KW-0547">Nucleotide-binding</keyword>
<dbReference type="PATRIC" id="fig|1293598.4.peg.40"/>
<feature type="binding site" evidence="5">
    <location>
        <begin position="227"/>
        <end position="234"/>
    </location>
    <ligand>
        <name>ATP</name>
        <dbReference type="ChEBI" id="CHEBI:30616"/>
    </ligand>
</feature>
<protein>
    <submittedName>
        <fullName evidence="7">Superfamily I DNA RNA helicase</fullName>
    </submittedName>
</protein>
<dbReference type="PANTHER" id="PTHR11070:SF17">
    <property type="entry name" value="DNA HELICASE IV"/>
    <property type="match status" value="1"/>
</dbReference>
<keyword evidence="3 5" id="KW-0347">Helicase</keyword>
<dbReference type="AlphaFoldDB" id="A0A0R2MZ01"/>
<dbReference type="Pfam" id="PF13538">
    <property type="entry name" value="UvrD_C_2"/>
    <property type="match status" value="1"/>
</dbReference>
<dbReference type="GO" id="GO:0016787">
    <property type="term" value="F:hydrolase activity"/>
    <property type="evidence" value="ECO:0007669"/>
    <property type="project" value="UniProtKB-UniRule"/>
</dbReference>
<dbReference type="InterPro" id="IPR027417">
    <property type="entry name" value="P-loop_NTPase"/>
</dbReference>
<gene>
    <name evidence="7" type="ORF">IV56_GL000040</name>
</gene>
<dbReference type="STRING" id="1293598.IV56_GL000040"/>
<keyword evidence="2 5" id="KW-0378">Hydrolase</keyword>
<evidence type="ECO:0000313" key="8">
    <source>
        <dbReference type="Proteomes" id="UP000050969"/>
    </source>
</evidence>
<evidence type="ECO:0000256" key="4">
    <source>
        <dbReference type="ARBA" id="ARBA00022840"/>
    </source>
</evidence>
<dbReference type="Gene3D" id="3.40.50.300">
    <property type="entry name" value="P-loop containing nucleotide triphosphate hydrolases"/>
    <property type="match status" value="2"/>
</dbReference>
<dbReference type="GO" id="GO:0000725">
    <property type="term" value="P:recombinational repair"/>
    <property type="evidence" value="ECO:0007669"/>
    <property type="project" value="TreeGrafter"/>
</dbReference>
<dbReference type="Pfam" id="PF00580">
    <property type="entry name" value="UvrD-helicase"/>
    <property type="match status" value="1"/>
</dbReference>
<comment type="caution">
    <text evidence="7">The sequence shown here is derived from an EMBL/GenBank/DDBJ whole genome shotgun (WGS) entry which is preliminary data.</text>
</comment>
<keyword evidence="8" id="KW-1185">Reference proteome</keyword>
<dbReference type="RefSeq" id="WP_056991767.1">
    <property type="nucleotide sequence ID" value="NZ_JQCE01000001.1"/>
</dbReference>